<dbReference type="Gene3D" id="1.25.10.10">
    <property type="entry name" value="Leucine-rich Repeat Variant"/>
    <property type="match status" value="1"/>
</dbReference>
<feature type="domain" description="GBD/FH3" evidence="3">
    <location>
        <begin position="126"/>
        <end position="569"/>
    </location>
</feature>
<dbReference type="GO" id="GO:0003779">
    <property type="term" value="F:actin binding"/>
    <property type="evidence" value="ECO:0007669"/>
    <property type="project" value="InterPro"/>
</dbReference>
<dbReference type="PROSITE" id="PS51232">
    <property type="entry name" value="GBD_FH3"/>
    <property type="match status" value="1"/>
</dbReference>
<dbReference type="Pfam" id="PF02181">
    <property type="entry name" value="FH2"/>
    <property type="match status" value="1"/>
</dbReference>
<reference evidence="4" key="2">
    <citation type="submission" date="2017-10" db="EMBL/GenBank/DDBJ databases">
        <title>Ladona fulva Genome sequencing and assembly.</title>
        <authorList>
            <person name="Murali S."/>
            <person name="Richards S."/>
            <person name="Bandaranaike D."/>
            <person name="Bellair M."/>
            <person name="Blankenburg K."/>
            <person name="Chao H."/>
            <person name="Dinh H."/>
            <person name="Doddapaneni H."/>
            <person name="Dugan-Rocha S."/>
            <person name="Elkadiri S."/>
            <person name="Gnanaolivu R."/>
            <person name="Hernandez B."/>
            <person name="Skinner E."/>
            <person name="Javaid M."/>
            <person name="Lee S."/>
            <person name="Li M."/>
            <person name="Ming W."/>
            <person name="Munidasa M."/>
            <person name="Muniz J."/>
            <person name="Nguyen L."/>
            <person name="Hughes D."/>
            <person name="Osuji N."/>
            <person name="Pu L.-L."/>
            <person name="Puazo M."/>
            <person name="Qu C."/>
            <person name="Quiroz J."/>
            <person name="Raj R."/>
            <person name="Weissenberger G."/>
            <person name="Xin Y."/>
            <person name="Zou X."/>
            <person name="Han Y."/>
            <person name="Worley K."/>
            <person name="Muzny D."/>
            <person name="Gibbs R."/>
        </authorList>
    </citation>
    <scope>NUCLEOTIDE SEQUENCE</scope>
    <source>
        <strain evidence="4">Sampled in the wild</strain>
    </source>
</reference>
<dbReference type="AlphaFoldDB" id="A0A8K0K6D1"/>
<dbReference type="SUPFAM" id="SSF101447">
    <property type="entry name" value="Formin homology 2 domain (FH2 domain)"/>
    <property type="match status" value="2"/>
</dbReference>
<evidence type="ECO:0000313" key="4">
    <source>
        <dbReference type="EMBL" id="KAG8228567.1"/>
    </source>
</evidence>
<evidence type="ECO:0000256" key="2">
    <source>
        <dbReference type="SAM" id="MobiDB-lite"/>
    </source>
</evidence>
<proteinExistence type="predicted"/>
<dbReference type="Proteomes" id="UP000792457">
    <property type="component" value="Unassembled WGS sequence"/>
</dbReference>
<dbReference type="SUPFAM" id="SSF48371">
    <property type="entry name" value="ARM repeat"/>
    <property type="match status" value="1"/>
</dbReference>
<feature type="compositionally biased region" description="Basic and acidic residues" evidence="2">
    <location>
        <begin position="262"/>
        <end position="272"/>
    </location>
</feature>
<dbReference type="SMART" id="SM01139">
    <property type="entry name" value="Drf_FH3"/>
    <property type="match status" value="1"/>
</dbReference>
<keyword evidence="5" id="KW-1185">Reference proteome</keyword>
<feature type="region of interest" description="Disordered" evidence="2">
    <location>
        <begin position="244"/>
        <end position="286"/>
    </location>
</feature>
<protein>
    <recommendedName>
        <fullName evidence="3">GBD/FH3 domain-containing protein</fullName>
    </recommendedName>
</protein>
<dbReference type="GO" id="GO:0031267">
    <property type="term" value="F:small GTPase binding"/>
    <property type="evidence" value="ECO:0007669"/>
    <property type="project" value="InterPro"/>
</dbReference>
<dbReference type="Pfam" id="PF06367">
    <property type="entry name" value="Drf_FH3"/>
    <property type="match status" value="1"/>
</dbReference>
<feature type="compositionally biased region" description="Acidic residues" evidence="2">
    <location>
        <begin position="252"/>
        <end position="261"/>
    </location>
</feature>
<evidence type="ECO:0000256" key="1">
    <source>
        <dbReference type="SAM" id="Coils"/>
    </source>
</evidence>
<dbReference type="PANTHER" id="PTHR46345:SF8">
    <property type="entry name" value="FORMIN 3, ISOFORM B"/>
    <property type="match status" value="1"/>
</dbReference>
<dbReference type="EMBL" id="KZ308377">
    <property type="protein sequence ID" value="KAG8228567.1"/>
    <property type="molecule type" value="Genomic_DNA"/>
</dbReference>
<sequence>DHCLGVLFVRDFCSEWEAEGRTVGDCTGNLWHFERPFAKTGTEYCMIEEYTPSASASSLRSAAFGRCPLWPRPQPLGARPVYSDDKDSCSAKLFGVAGIAEVCLEMALIKTYAGDVQMLGTAEKFYLELSEVTEYDLRIEAMAQMEEFEPAMTDLQQQLKKIKTTCNDLITNKSLKKINLEELEKEVLSLAKSIKTLRKKIDSSKNEDIRSQYSDFLEGEWLEEFLERGGLGALLESLEELSSKRKPQDISQDQEDSVDIADDGKRGKMDRGVRRRRRGPRKRKVDEQATGAVGFGMADALSQVKCVSCLRQIVNSRAGLQCIVEHPEHTRQLAVGLTSSNISVKMNVLELLCAVCMYSSRGLALVLDALNHLKASSGFRNRFGIILEAFKGGEAIASTALAFINCLLTAIEPIHKRVALRNEILALGLPNILSQLREEPTPDVSVQLDAFDTRWHSDAEELPSASVFLESTNSGFLHKLRPPHELFQIIFENVRILYKTLIFGLILKWSAKAEIEVDVLVESSKEMTEACNKLAIHFCEDVAKFKPGDCFKLFADFFDSVEKASKENEQRKLLEKKLAQRKIELEKKASKDETNNPNNPGFVRLRAKPRKIDESEDLCIVDKLMAEIRSGNFKLRRSITIGNS</sequence>
<dbReference type="InterPro" id="IPR016024">
    <property type="entry name" value="ARM-type_fold"/>
</dbReference>
<dbReference type="Pfam" id="PF06371">
    <property type="entry name" value="Drf_GBD"/>
    <property type="match status" value="1"/>
</dbReference>
<dbReference type="SMART" id="SM01140">
    <property type="entry name" value="Drf_GBD"/>
    <property type="match status" value="1"/>
</dbReference>
<dbReference type="InterPro" id="IPR015425">
    <property type="entry name" value="FH2_Formin"/>
</dbReference>
<dbReference type="InterPro" id="IPR042201">
    <property type="entry name" value="FH2_Formin_sf"/>
</dbReference>
<dbReference type="GO" id="GO:0030036">
    <property type="term" value="P:actin cytoskeleton organization"/>
    <property type="evidence" value="ECO:0007669"/>
    <property type="project" value="InterPro"/>
</dbReference>
<dbReference type="InterPro" id="IPR010473">
    <property type="entry name" value="GTPase-bd"/>
</dbReference>
<feature type="coiled-coil region" evidence="1">
    <location>
        <begin position="152"/>
        <end position="200"/>
    </location>
</feature>
<evidence type="ECO:0000259" key="3">
    <source>
        <dbReference type="PROSITE" id="PS51232"/>
    </source>
</evidence>
<name>A0A8K0K6D1_LADFU</name>
<dbReference type="InterPro" id="IPR010472">
    <property type="entry name" value="FH3_dom"/>
</dbReference>
<dbReference type="OrthoDB" id="8197510at2759"/>
<gene>
    <name evidence="4" type="ORF">J437_LFUL008646</name>
</gene>
<dbReference type="PANTHER" id="PTHR46345">
    <property type="entry name" value="INVERTED FORMIN-2"/>
    <property type="match status" value="1"/>
</dbReference>
<dbReference type="InterPro" id="IPR011989">
    <property type="entry name" value="ARM-like"/>
</dbReference>
<accession>A0A8K0K6D1</accession>
<feature type="compositionally biased region" description="Basic residues" evidence="2">
    <location>
        <begin position="273"/>
        <end position="283"/>
    </location>
</feature>
<evidence type="ECO:0000313" key="5">
    <source>
        <dbReference type="Proteomes" id="UP000792457"/>
    </source>
</evidence>
<dbReference type="InterPro" id="IPR014768">
    <property type="entry name" value="GBD/FH3_dom"/>
</dbReference>
<dbReference type="Gene3D" id="1.20.58.2220">
    <property type="entry name" value="Formin, FH2 domain"/>
    <property type="match status" value="2"/>
</dbReference>
<organism evidence="4 5">
    <name type="scientific">Ladona fulva</name>
    <name type="common">Scarce chaser dragonfly</name>
    <name type="synonym">Libellula fulva</name>
    <dbReference type="NCBI Taxonomy" id="123851"/>
    <lineage>
        <taxon>Eukaryota</taxon>
        <taxon>Metazoa</taxon>
        <taxon>Ecdysozoa</taxon>
        <taxon>Arthropoda</taxon>
        <taxon>Hexapoda</taxon>
        <taxon>Insecta</taxon>
        <taxon>Pterygota</taxon>
        <taxon>Palaeoptera</taxon>
        <taxon>Odonata</taxon>
        <taxon>Epiprocta</taxon>
        <taxon>Anisoptera</taxon>
        <taxon>Libelluloidea</taxon>
        <taxon>Libellulidae</taxon>
        <taxon>Ladona</taxon>
    </lineage>
</organism>
<feature type="non-terminal residue" evidence="4">
    <location>
        <position position="1"/>
    </location>
</feature>
<keyword evidence="1" id="KW-0175">Coiled coil</keyword>
<reference evidence="4" key="1">
    <citation type="submission" date="2013-04" db="EMBL/GenBank/DDBJ databases">
        <authorList>
            <person name="Qu J."/>
            <person name="Murali S.C."/>
            <person name="Bandaranaike D."/>
            <person name="Bellair M."/>
            <person name="Blankenburg K."/>
            <person name="Chao H."/>
            <person name="Dinh H."/>
            <person name="Doddapaneni H."/>
            <person name="Downs B."/>
            <person name="Dugan-Rocha S."/>
            <person name="Elkadiri S."/>
            <person name="Gnanaolivu R.D."/>
            <person name="Hernandez B."/>
            <person name="Javaid M."/>
            <person name="Jayaseelan J.C."/>
            <person name="Lee S."/>
            <person name="Li M."/>
            <person name="Ming W."/>
            <person name="Munidasa M."/>
            <person name="Muniz J."/>
            <person name="Nguyen L."/>
            <person name="Ongeri F."/>
            <person name="Osuji N."/>
            <person name="Pu L.-L."/>
            <person name="Puazo M."/>
            <person name="Qu C."/>
            <person name="Quiroz J."/>
            <person name="Raj R."/>
            <person name="Weissenberger G."/>
            <person name="Xin Y."/>
            <person name="Zou X."/>
            <person name="Han Y."/>
            <person name="Richards S."/>
            <person name="Worley K."/>
            <person name="Muzny D."/>
            <person name="Gibbs R."/>
        </authorList>
    </citation>
    <scope>NUCLEOTIDE SEQUENCE</scope>
    <source>
        <strain evidence="4">Sampled in the wild</strain>
    </source>
</reference>
<comment type="caution">
    <text evidence="4">The sequence shown here is derived from an EMBL/GenBank/DDBJ whole genome shotgun (WGS) entry which is preliminary data.</text>
</comment>